<evidence type="ECO:0000256" key="1">
    <source>
        <dbReference type="SAM" id="MobiDB-lite"/>
    </source>
</evidence>
<keyword evidence="2" id="KW-0812">Transmembrane</keyword>
<feature type="region of interest" description="Disordered" evidence="1">
    <location>
        <begin position="16"/>
        <end position="44"/>
    </location>
</feature>
<keyword evidence="2" id="KW-0472">Membrane</keyword>
<proteinExistence type="predicted"/>
<organism evidence="3 4">
    <name type="scientific">Strigamia maritima</name>
    <name type="common">European centipede</name>
    <name type="synonym">Geophilus maritimus</name>
    <dbReference type="NCBI Taxonomy" id="126957"/>
    <lineage>
        <taxon>Eukaryota</taxon>
        <taxon>Metazoa</taxon>
        <taxon>Ecdysozoa</taxon>
        <taxon>Arthropoda</taxon>
        <taxon>Myriapoda</taxon>
        <taxon>Chilopoda</taxon>
        <taxon>Pleurostigmophora</taxon>
        <taxon>Geophilomorpha</taxon>
        <taxon>Linotaeniidae</taxon>
        <taxon>Strigamia</taxon>
    </lineage>
</organism>
<reference evidence="3" key="2">
    <citation type="submission" date="2015-02" db="UniProtKB">
        <authorList>
            <consortium name="EnsemblMetazoa"/>
        </authorList>
    </citation>
    <scope>IDENTIFICATION</scope>
</reference>
<dbReference type="EnsemblMetazoa" id="SMAR010503-RA">
    <property type="protein sequence ID" value="SMAR010503-PA"/>
    <property type="gene ID" value="SMAR010503"/>
</dbReference>
<feature type="compositionally biased region" description="Polar residues" evidence="1">
    <location>
        <begin position="16"/>
        <end position="29"/>
    </location>
</feature>
<keyword evidence="4" id="KW-1185">Reference proteome</keyword>
<sequence>MLGTVASALPASLGSHQTRNAMSTQTSLHGQGIPPGNQSVTHQSTTTNEQAILAAHASSGSHALIYIVVVLVAYALALIFLMMKYVRRDNNETRLSYIYDELVRRDHRMRGTKSQEIVHLPVISPATCSQAPEPERLLVLQNTTPV</sequence>
<feature type="transmembrane region" description="Helical" evidence="2">
    <location>
        <begin position="63"/>
        <end position="86"/>
    </location>
</feature>
<evidence type="ECO:0000313" key="4">
    <source>
        <dbReference type="Proteomes" id="UP000014500"/>
    </source>
</evidence>
<keyword evidence="2" id="KW-1133">Transmembrane helix</keyword>
<dbReference type="HOGENOM" id="CLU_1779764_0_0_1"/>
<name>T1J9V3_STRMM</name>
<reference evidence="4" key="1">
    <citation type="submission" date="2011-05" db="EMBL/GenBank/DDBJ databases">
        <authorList>
            <person name="Richards S.R."/>
            <person name="Qu J."/>
            <person name="Jiang H."/>
            <person name="Jhangiani S.N."/>
            <person name="Agravi P."/>
            <person name="Goodspeed R."/>
            <person name="Gross S."/>
            <person name="Mandapat C."/>
            <person name="Jackson L."/>
            <person name="Mathew T."/>
            <person name="Pu L."/>
            <person name="Thornton R."/>
            <person name="Saada N."/>
            <person name="Wilczek-Boney K.B."/>
            <person name="Lee S."/>
            <person name="Kovar C."/>
            <person name="Wu Y."/>
            <person name="Scherer S.E."/>
            <person name="Worley K.C."/>
            <person name="Muzny D.M."/>
            <person name="Gibbs R."/>
        </authorList>
    </citation>
    <scope>NUCLEOTIDE SEQUENCE</scope>
    <source>
        <strain evidence="4">Brora</strain>
    </source>
</reference>
<accession>T1J9V3</accession>
<protein>
    <submittedName>
        <fullName evidence="3">Uncharacterized protein</fullName>
    </submittedName>
</protein>
<evidence type="ECO:0000313" key="3">
    <source>
        <dbReference type="EnsemblMetazoa" id="SMAR010503-PA"/>
    </source>
</evidence>
<dbReference type="Proteomes" id="UP000014500">
    <property type="component" value="Unassembled WGS sequence"/>
</dbReference>
<evidence type="ECO:0000256" key="2">
    <source>
        <dbReference type="SAM" id="Phobius"/>
    </source>
</evidence>
<dbReference type="AlphaFoldDB" id="T1J9V3"/>
<dbReference type="EMBL" id="JH431979">
    <property type="status" value="NOT_ANNOTATED_CDS"/>
    <property type="molecule type" value="Genomic_DNA"/>
</dbReference>